<proteinExistence type="inferred from homology"/>
<dbReference type="InterPro" id="IPR004652">
    <property type="entry name" value="DusB-like"/>
</dbReference>
<dbReference type="eggNOG" id="COG0042">
    <property type="taxonomic scope" value="Bacteria"/>
</dbReference>
<keyword evidence="7" id="KW-0521">NADP</keyword>
<dbReference type="STRING" id="585501.HMPREF6123_1499"/>
<dbReference type="HOGENOM" id="CLU_013299_0_3_9"/>
<dbReference type="PIRSF" id="PIRSF006621">
    <property type="entry name" value="Dus"/>
    <property type="match status" value="1"/>
</dbReference>
<dbReference type="EMBL" id="ACKX01000154">
    <property type="protein sequence ID" value="EEJ51227.1"/>
    <property type="molecule type" value="Genomic_DNA"/>
</dbReference>
<dbReference type="GO" id="GO:0017150">
    <property type="term" value="F:tRNA dihydrouridine synthase activity"/>
    <property type="evidence" value="ECO:0007669"/>
    <property type="project" value="InterPro"/>
</dbReference>
<dbReference type="SUPFAM" id="SSF51395">
    <property type="entry name" value="FMN-linked oxidoreductases"/>
    <property type="match status" value="1"/>
</dbReference>
<evidence type="ECO:0000256" key="1">
    <source>
        <dbReference type="ARBA" id="ARBA00001917"/>
    </source>
</evidence>
<feature type="active site" description="Proton donor" evidence="13">
    <location>
        <position position="128"/>
    </location>
</feature>
<keyword evidence="5 12" id="KW-0288">FMN</keyword>
<feature type="binding site" evidence="14">
    <location>
        <position position="167"/>
    </location>
    <ligand>
        <name>FMN</name>
        <dbReference type="ChEBI" id="CHEBI:58210"/>
    </ligand>
</feature>
<dbReference type="GO" id="GO:0000049">
    <property type="term" value="F:tRNA binding"/>
    <property type="evidence" value="ECO:0007669"/>
    <property type="project" value="UniProtKB-KW"/>
</dbReference>
<evidence type="ECO:0000256" key="4">
    <source>
        <dbReference type="ARBA" id="ARBA00022630"/>
    </source>
</evidence>
<evidence type="ECO:0000256" key="7">
    <source>
        <dbReference type="ARBA" id="ARBA00022857"/>
    </source>
</evidence>
<dbReference type="Pfam" id="PF01207">
    <property type="entry name" value="Dus"/>
    <property type="match status" value="1"/>
</dbReference>
<dbReference type="NCBIfam" id="TIGR00737">
    <property type="entry name" value="nifR3_yhdG"/>
    <property type="match status" value="1"/>
</dbReference>
<gene>
    <name evidence="16" type="ORF">HMPREF6123_1499</name>
</gene>
<dbReference type="FunCoup" id="C2KYD0">
    <property type="interactions" value="406"/>
</dbReference>
<comment type="similarity">
    <text evidence="12">Belongs to the dus family.</text>
</comment>
<keyword evidence="9 12" id="KW-0560">Oxidoreductase</keyword>
<evidence type="ECO:0000256" key="13">
    <source>
        <dbReference type="PIRSR" id="PIRSR006621-1"/>
    </source>
</evidence>
<dbReference type="InterPro" id="IPR001269">
    <property type="entry name" value="DUS_fam"/>
</dbReference>
<evidence type="ECO:0000256" key="5">
    <source>
        <dbReference type="ARBA" id="ARBA00022643"/>
    </source>
</evidence>
<keyword evidence="8" id="KW-0694">RNA-binding</keyword>
<evidence type="ECO:0000313" key="17">
    <source>
        <dbReference type="Proteomes" id="UP000004121"/>
    </source>
</evidence>
<evidence type="ECO:0000256" key="6">
    <source>
        <dbReference type="ARBA" id="ARBA00022694"/>
    </source>
</evidence>
<evidence type="ECO:0000259" key="15">
    <source>
        <dbReference type="Pfam" id="PF01207"/>
    </source>
</evidence>
<evidence type="ECO:0000256" key="11">
    <source>
        <dbReference type="ARBA" id="ARBA00048802"/>
    </source>
</evidence>
<comment type="function">
    <text evidence="2 12">Catalyzes the synthesis of 5,6-dihydrouridine (D), a modified base found in the D-loop of most tRNAs, via the reduction of the C5-C6 double bond in target uridines.</text>
</comment>
<dbReference type="InterPro" id="IPR018517">
    <property type="entry name" value="tRNA_hU_synthase_CS"/>
</dbReference>
<comment type="catalytic activity">
    <reaction evidence="11">
        <text>a 5,6-dihydrouridine in tRNA + NAD(+) = a uridine in tRNA + NADH + H(+)</text>
        <dbReference type="Rhea" id="RHEA:54452"/>
        <dbReference type="Rhea" id="RHEA-COMP:13339"/>
        <dbReference type="Rhea" id="RHEA-COMP:13887"/>
        <dbReference type="ChEBI" id="CHEBI:15378"/>
        <dbReference type="ChEBI" id="CHEBI:57540"/>
        <dbReference type="ChEBI" id="CHEBI:57945"/>
        <dbReference type="ChEBI" id="CHEBI:65315"/>
        <dbReference type="ChEBI" id="CHEBI:74443"/>
    </reaction>
</comment>
<evidence type="ECO:0000256" key="12">
    <source>
        <dbReference type="PIRNR" id="PIRNR006621"/>
    </source>
</evidence>
<evidence type="ECO:0000256" key="3">
    <source>
        <dbReference type="ARBA" id="ARBA00022555"/>
    </source>
</evidence>
<feature type="domain" description="DUS-like FMN-binding" evidence="15">
    <location>
        <begin position="43"/>
        <end position="337"/>
    </location>
</feature>
<keyword evidence="3" id="KW-0820">tRNA-binding</keyword>
<dbReference type="Gene3D" id="1.10.1200.80">
    <property type="entry name" value="Putative flavin oxidoreducatase, domain 2"/>
    <property type="match status" value="1"/>
</dbReference>
<dbReference type="RefSeq" id="WP_007156645.1">
    <property type="nucleotide sequence ID" value="NZ_GG668534.1"/>
</dbReference>
<dbReference type="PANTHER" id="PTHR45846">
    <property type="entry name" value="TRNA-DIHYDROURIDINE(47) SYNTHASE [NAD(P)(+)]-LIKE"/>
    <property type="match status" value="1"/>
</dbReference>
<feature type="binding site" evidence="14">
    <location>
        <position position="197"/>
    </location>
    <ligand>
        <name>FMN</name>
        <dbReference type="ChEBI" id="CHEBI:58210"/>
    </ligand>
</feature>
<dbReference type="PANTHER" id="PTHR45846:SF1">
    <property type="entry name" value="TRNA-DIHYDROURIDINE(47) SYNTHASE [NAD(P)(+)]-LIKE"/>
    <property type="match status" value="1"/>
</dbReference>
<sequence length="344" mass="38259">MKNHGISGFSYEEALEKREEEGRGGLFQPISLKDCELPGNILMAPMAGVTDLPYRILCKEMGLSLSFTEMVSAKAIYYGNQNTDSLLVHKGEPGLVSAQLFGSDPALMAEMACRIEEDFDGIDVNMGCPVPKVVRNQEGSALMTNLPLAEQVLSTMAKALKKPLTVKFRIGFTDDAINVVEFAKMAEASGVASVTIHGRTREQYYRGKANWQYIKEAKEAVKIPVFGNGDIFQEEDALAMLLSTGVDGVALARGIQGNPFLIRACVSLLSEGKKLPPVSLSERKEMMLRHLKLMVEIKGEHLALLEMRKHLSWYMEGLENAARWRQRVNTENDLEKVFQMVREL</sequence>
<keyword evidence="6 12" id="KW-0819">tRNA processing</keyword>
<dbReference type="InterPro" id="IPR024036">
    <property type="entry name" value="tRNA-dHydroUridine_Synthase_C"/>
</dbReference>
<evidence type="ECO:0000256" key="9">
    <source>
        <dbReference type="ARBA" id="ARBA00023002"/>
    </source>
</evidence>
<organism evidence="16 17">
    <name type="scientific">Oribacterium sinus F0268</name>
    <dbReference type="NCBI Taxonomy" id="585501"/>
    <lineage>
        <taxon>Bacteria</taxon>
        <taxon>Bacillati</taxon>
        <taxon>Bacillota</taxon>
        <taxon>Clostridia</taxon>
        <taxon>Lachnospirales</taxon>
        <taxon>Lachnospiraceae</taxon>
        <taxon>Oribacterium</taxon>
    </lineage>
</organism>
<dbReference type="InParanoid" id="C2KYD0"/>
<accession>C2KYD0</accession>
<dbReference type="InterPro" id="IPR013785">
    <property type="entry name" value="Aldolase_TIM"/>
</dbReference>
<comment type="catalytic activity">
    <reaction evidence="10">
        <text>a 5,6-dihydrouridine in tRNA + NADP(+) = a uridine in tRNA + NADPH + H(+)</text>
        <dbReference type="Rhea" id="RHEA:23624"/>
        <dbReference type="Rhea" id="RHEA-COMP:13339"/>
        <dbReference type="Rhea" id="RHEA-COMP:13887"/>
        <dbReference type="ChEBI" id="CHEBI:15378"/>
        <dbReference type="ChEBI" id="CHEBI:57783"/>
        <dbReference type="ChEBI" id="CHEBI:58349"/>
        <dbReference type="ChEBI" id="CHEBI:65315"/>
        <dbReference type="ChEBI" id="CHEBI:74443"/>
    </reaction>
</comment>
<dbReference type="GO" id="GO:0050660">
    <property type="term" value="F:flavin adenine dinucleotide binding"/>
    <property type="evidence" value="ECO:0007669"/>
    <property type="project" value="InterPro"/>
</dbReference>
<evidence type="ECO:0000256" key="2">
    <source>
        <dbReference type="ARBA" id="ARBA00002790"/>
    </source>
</evidence>
<evidence type="ECO:0000313" key="16">
    <source>
        <dbReference type="EMBL" id="EEJ51227.1"/>
    </source>
</evidence>
<dbReference type="Gene3D" id="3.20.20.70">
    <property type="entry name" value="Aldolase class I"/>
    <property type="match status" value="1"/>
</dbReference>
<comment type="cofactor">
    <cofactor evidence="1 12 14">
        <name>FMN</name>
        <dbReference type="ChEBI" id="CHEBI:58210"/>
    </cofactor>
</comment>
<protein>
    <recommendedName>
        <fullName evidence="12">tRNA-dihydrouridine synthase</fullName>
        <ecNumber evidence="12">1.3.1.-</ecNumber>
    </recommendedName>
</protein>
<keyword evidence="4 12" id="KW-0285">Flavoprotein</keyword>
<evidence type="ECO:0000256" key="8">
    <source>
        <dbReference type="ARBA" id="ARBA00022884"/>
    </source>
</evidence>
<evidence type="ECO:0000256" key="10">
    <source>
        <dbReference type="ARBA" id="ARBA00048205"/>
    </source>
</evidence>
<feature type="binding site" evidence="14">
    <location>
        <begin position="252"/>
        <end position="253"/>
    </location>
    <ligand>
        <name>FMN</name>
        <dbReference type="ChEBI" id="CHEBI:58210"/>
    </ligand>
</feature>
<name>C2KYD0_9FIRM</name>
<evidence type="ECO:0000256" key="14">
    <source>
        <dbReference type="PIRSR" id="PIRSR006621-2"/>
    </source>
</evidence>
<reference evidence="16 17" key="1">
    <citation type="submission" date="2009-04" db="EMBL/GenBank/DDBJ databases">
        <authorList>
            <person name="Qin X."/>
            <person name="Bachman B."/>
            <person name="Battles P."/>
            <person name="Bell A."/>
            <person name="Bess C."/>
            <person name="Bickham C."/>
            <person name="Chaboub L."/>
            <person name="Chen D."/>
            <person name="Coyle M."/>
            <person name="Deiros D.R."/>
            <person name="Dinh H."/>
            <person name="Forbes L."/>
            <person name="Fowler G."/>
            <person name="Francisco L."/>
            <person name="Fu Q."/>
            <person name="Gubbala S."/>
            <person name="Hale W."/>
            <person name="Han Y."/>
            <person name="Hemphill L."/>
            <person name="Highlander S.K."/>
            <person name="Hirani K."/>
            <person name="Hogues M."/>
            <person name="Jackson L."/>
            <person name="Jakkamsetti A."/>
            <person name="Javaid M."/>
            <person name="Jiang H."/>
            <person name="Korchina V."/>
            <person name="Kovar C."/>
            <person name="Lara F."/>
            <person name="Lee S."/>
            <person name="Mata R."/>
            <person name="Mathew T."/>
            <person name="Moen C."/>
            <person name="Morales K."/>
            <person name="Munidasa M."/>
            <person name="Nazareth L."/>
            <person name="Ngo R."/>
            <person name="Nguyen L."/>
            <person name="Okwuonu G."/>
            <person name="Ongeri F."/>
            <person name="Patil S."/>
            <person name="Petrosino J."/>
            <person name="Pham C."/>
            <person name="Pham P."/>
            <person name="Pu L.-L."/>
            <person name="Puazo M."/>
            <person name="Raj R."/>
            <person name="Reid J."/>
            <person name="Rouhana J."/>
            <person name="Saada N."/>
            <person name="Shang Y."/>
            <person name="Simmons D."/>
            <person name="Thornton R."/>
            <person name="Warren J."/>
            <person name="Weissenberger G."/>
            <person name="Zhang J."/>
            <person name="Zhang L."/>
            <person name="Zhou C."/>
            <person name="Zhu D."/>
            <person name="Muzny D."/>
            <person name="Worley K."/>
            <person name="Gibbs R."/>
        </authorList>
    </citation>
    <scope>NUCLEOTIDE SEQUENCE [LARGE SCALE GENOMIC DNA]</scope>
    <source>
        <strain evidence="16 17">F0268</strain>
    </source>
</reference>
<dbReference type="CDD" id="cd02801">
    <property type="entry name" value="DUS_like_FMN"/>
    <property type="match status" value="1"/>
</dbReference>
<feature type="binding site" evidence="14">
    <location>
        <position position="99"/>
    </location>
    <ligand>
        <name>FMN</name>
        <dbReference type="ChEBI" id="CHEBI:58210"/>
    </ligand>
</feature>
<dbReference type="PROSITE" id="PS01136">
    <property type="entry name" value="UPF0034"/>
    <property type="match status" value="1"/>
</dbReference>
<keyword evidence="14" id="KW-0547">Nucleotide-binding</keyword>
<keyword evidence="17" id="KW-1185">Reference proteome</keyword>
<dbReference type="Proteomes" id="UP000004121">
    <property type="component" value="Unassembled WGS sequence"/>
</dbReference>
<dbReference type="AlphaFoldDB" id="C2KYD0"/>
<dbReference type="EC" id="1.3.1.-" evidence="12"/>
<dbReference type="InterPro" id="IPR035587">
    <property type="entry name" value="DUS-like_FMN-bd"/>
</dbReference>
<feature type="binding site" evidence="14">
    <location>
        <begin position="45"/>
        <end position="47"/>
    </location>
    <ligand>
        <name>FMN</name>
        <dbReference type="ChEBI" id="CHEBI:58210"/>
    </ligand>
</feature>
<comment type="caution">
    <text evidence="16">The sequence shown here is derived from an EMBL/GenBank/DDBJ whole genome shotgun (WGS) entry which is preliminary data.</text>
</comment>